<dbReference type="InterPro" id="IPR029016">
    <property type="entry name" value="GAF-like_dom_sf"/>
</dbReference>
<evidence type="ECO:0000313" key="3">
    <source>
        <dbReference type="Proteomes" id="UP000076088"/>
    </source>
</evidence>
<keyword evidence="3" id="KW-1185">Reference proteome</keyword>
<dbReference type="EMBL" id="CP013344">
    <property type="protein sequence ID" value="AMU89157.1"/>
    <property type="molecule type" value="Genomic_DNA"/>
</dbReference>
<dbReference type="KEGG" id="smaz:LH19_10920"/>
<dbReference type="Pfam" id="PF13185">
    <property type="entry name" value="GAF_2"/>
    <property type="match status" value="1"/>
</dbReference>
<dbReference type="Gene3D" id="3.30.450.40">
    <property type="match status" value="1"/>
</dbReference>
<dbReference type="RefSeq" id="WP_054727764.1">
    <property type="nucleotide sequence ID" value="NZ_CP009429.1"/>
</dbReference>
<dbReference type="SUPFAM" id="SSF55781">
    <property type="entry name" value="GAF domain-like"/>
    <property type="match status" value="1"/>
</dbReference>
<dbReference type="InterPro" id="IPR003018">
    <property type="entry name" value="GAF"/>
</dbReference>
<feature type="domain" description="GAF" evidence="1">
    <location>
        <begin position="21"/>
        <end position="158"/>
    </location>
</feature>
<evidence type="ECO:0000313" key="2">
    <source>
        <dbReference type="EMBL" id="AMU89157.1"/>
    </source>
</evidence>
<reference evidence="3" key="1">
    <citation type="submission" date="2015-11" db="EMBL/GenBank/DDBJ databases">
        <title>Complete genome sequence of a polyethylene-glycol degrader Sphingopyxis macrogoltabida 203N (NBRC 111659).</title>
        <authorList>
            <person name="Yoshiyuki O."/>
            <person name="Shouta N."/>
            <person name="Nagata Y."/>
            <person name="Numata M."/>
            <person name="Tsuchikane K."/>
            <person name="Hosoyama A."/>
            <person name="Yamazoe A."/>
            <person name="Tsuda M."/>
            <person name="Fujita N."/>
            <person name="Kawai F."/>
        </authorList>
    </citation>
    <scope>NUCLEOTIDE SEQUENCE [LARGE SCALE GENOMIC DNA]</scope>
    <source>
        <strain evidence="3">203N</strain>
    </source>
</reference>
<dbReference type="AlphaFoldDB" id="A0AAC8YZU7"/>
<gene>
    <name evidence="2" type="ORF">ATM17_08915</name>
</gene>
<accession>A0AAC8YZU7</accession>
<organism evidence="2 3">
    <name type="scientific">Sphingopyxis macrogoltabida</name>
    <name type="common">Sphingomonas macrogoltabidus</name>
    <dbReference type="NCBI Taxonomy" id="33050"/>
    <lineage>
        <taxon>Bacteria</taxon>
        <taxon>Pseudomonadati</taxon>
        <taxon>Pseudomonadota</taxon>
        <taxon>Alphaproteobacteria</taxon>
        <taxon>Sphingomonadales</taxon>
        <taxon>Sphingomonadaceae</taxon>
        <taxon>Sphingopyxis</taxon>
    </lineage>
</organism>
<reference evidence="2 3" key="2">
    <citation type="journal article" date="2016" name="Genome Announc.">
        <title>Complete Genome Sequence of Sphingopyxis macrogoltabida Strain 203N (NBRC 111659), a Polyethylene Glycol Degrader.</title>
        <authorList>
            <person name="Ohtsubo Y."/>
            <person name="Nonoyama S."/>
            <person name="Nagata Y."/>
            <person name="Numata M."/>
            <person name="Tsuchikane K."/>
            <person name="Hosoyama A."/>
            <person name="Yamazoe A."/>
            <person name="Tsuda M."/>
            <person name="Fujita N."/>
            <person name="Kawai F."/>
        </authorList>
    </citation>
    <scope>NUCLEOTIDE SEQUENCE [LARGE SCALE GENOMIC DNA]</scope>
    <source>
        <strain evidence="2 3">203N</strain>
    </source>
</reference>
<name>A0AAC8YZU7_SPHMC</name>
<evidence type="ECO:0000259" key="1">
    <source>
        <dbReference type="Pfam" id="PF13185"/>
    </source>
</evidence>
<dbReference type="Proteomes" id="UP000076088">
    <property type="component" value="Chromosome"/>
</dbReference>
<proteinExistence type="predicted"/>
<protein>
    <recommendedName>
        <fullName evidence="1">GAF domain-containing protein</fullName>
    </recommendedName>
</protein>
<sequence length="160" mass="16991">MNSQALLASLAVLAGASRGSHTPSALFGAASDCAREIIGHRLCTVMRFHPEEMALERLFTSAGAEYPVGGRKSKRGVPWGELVLIRGEQYVGRDAEALRWAFDDHATLAGMGLGAVINTPVLYDGRCLGTFNILDAEGSFSDDDVAAARIIAQFLVPALS</sequence>